<protein>
    <submittedName>
        <fullName evidence="2">Uncharacterized protein</fullName>
    </submittedName>
</protein>
<feature type="region of interest" description="Disordered" evidence="1">
    <location>
        <begin position="129"/>
        <end position="155"/>
    </location>
</feature>
<accession>A0A081NBS2</accession>
<evidence type="ECO:0000313" key="3">
    <source>
        <dbReference type="Proteomes" id="UP000028006"/>
    </source>
</evidence>
<evidence type="ECO:0000313" key="2">
    <source>
        <dbReference type="EMBL" id="KEQ15895.1"/>
    </source>
</evidence>
<name>A0A081NBS2_9GAMM</name>
<organism evidence="2 3">
    <name type="scientific">Endozoicomonas montiporae</name>
    <dbReference type="NCBI Taxonomy" id="1027273"/>
    <lineage>
        <taxon>Bacteria</taxon>
        <taxon>Pseudomonadati</taxon>
        <taxon>Pseudomonadota</taxon>
        <taxon>Gammaproteobacteria</taxon>
        <taxon>Oceanospirillales</taxon>
        <taxon>Endozoicomonadaceae</taxon>
        <taxon>Endozoicomonas</taxon>
    </lineage>
</organism>
<dbReference type="RefSeq" id="WP_034873159.1">
    <property type="nucleotide sequence ID" value="NZ_JOKG01000001.1"/>
</dbReference>
<reference evidence="2 3" key="1">
    <citation type="submission" date="2014-06" db="EMBL/GenBank/DDBJ databases">
        <title>Whole Genome Sequences of Three Symbiotic Endozoicomonas Bacteria.</title>
        <authorList>
            <person name="Neave M.J."/>
            <person name="Apprill A."/>
            <person name="Voolstra C.R."/>
        </authorList>
    </citation>
    <scope>NUCLEOTIDE SEQUENCE [LARGE SCALE GENOMIC DNA]</scope>
    <source>
        <strain evidence="2 3">LMG 24815</strain>
    </source>
</reference>
<gene>
    <name evidence="2" type="ORF">GZ77_05130</name>
</gene>
<dbReference type="Proteomes" id="UP000028006">
    <property type="component" value="Unassembled WGS sequence"/>
</dbReference>
<keyword evidence="3" id="KW-1185">Reference proteome</keyword>
<comment type="caution">
    <text evidence="2">The sequence shown here is derived from an EMBL/GenBank/DDBJ whole genome shotgun (WGS) entry which is preliminary data.</text>
</comment>
<proteinExistence type="predicted"/>
<dbReference type="EMBL" id="JOKG01000001">
    <property type="protein sequence ID" value="KEQ15895.1"/>
    <property type="molecule type" value="Genomic_DNA"/>
</dbReference>
<dbReference type="AlphaFoldDB" id="A0A081NBS2"/>
<evidence type="ECO:0000256" key="1">
    <source>
        <dbReference type="SAM" id="MobiDB-lite"/>
    </source>
</evidence>
<sequence>MKISHPMSLSIPDDFDIESNPFVSLPESRLPVVGRDLKMLASKLRLSVIDSSWFYGLTVAAWYEYTKDPTEKIRSRYQKKIKKLEVQRHDIINKIQNSRDKELKVNLENIDTEIEALEEECRSECAKKERDELQACQPRRRPLSSGKEDELPVAKKPGNAVDLPLALLVHLTNQMPFLVQSLPLSDPHIELFADLLEPHTEKDFSFYVGRDENAAYRWRKGMNPPSTAVKRLIHMLSVWFLMEPAASKDQRIKWWVDFVNQERRLLGDRIAGKEEHAKRVLPPGL</sequence>